<dbReference type="AlphaFoldDB" id="Q487W8"/>
<accession>Q487W8</accession>
<gene>
    <name evidence="1" type="ordered locus">CPS_0898</name>
</gene>
<evidence type="ECO:0000313" key="2">
    <source>
        <dbReference type="Proteomes" id="UP000000547"/>
    </source>
</evidence>
<organism evidence="1 2">
    <name type="scientific">Colwellia psychrerythraea (strain 34H / ATCC BAA-681)</name>
    <name type="common">Vibrio psychroerythus</name>
    <dbReference type="NCBI Taxonomy" id="167879"/>
    <lineage>
        <taxon>Bacteria</taxon>
        <taxon>Pseudomonadati</taxon>
        <taxon>Pseudomonadota</taxon>
        <taxon>Gammaproteobacteria</taxon>
        <taxon>Alteromonadales</taxon>
        <taxon>Colwelliaceae</taxon>
        <taxon>Colwellia</taxon>
    </lineage>
</organism>
<proteinExistence type="predicted"/>
<evidence type="ECO:0000313" key="1">
    <source>
        <dbReference type="EMBL" id="AAZ26908.1"/>
    </source>
</evidence>
<sequence>MKAYRSLSTRIKFMNKPSKVVFFTDMDKVKNSEVKSFATKKSYHVSINSISTSVYETERNSWNESLLKICSYCEDKKELANQSNHFNDLLDFMANLAIEKSVHNRVLEDARNAFLTYYEDNKTNQLNKFPEPSVDSLMQLVRFIPEISRLKHNVYIDENTGAFGLTLKSSKKSKPILNLLMKENKEVTFSFIKKGKGIIKITGRAFFNHNLEDSHEIYNLIRMVKS</sequence>
<dbReference type="HOGENOM" id="CLU_1223055_0_0_6"/>
<reference evidence="1" key="1">
    <citation type="journal article" date="2005" name="Proc. Natl. Acad. Sci. U.S.A.">
        <title>The psychrophilic lifestyle as revealed by the genome sequence of Colwellia psychrerythraea 34H through genomic and proteomic analyses.</title>
        <authorList>
            <person name="Methe B.A."/>
            <person name="Nelson K.E."/>
            <person name="Deming J.W."/>
            <person name="Momen B."/>
            <person name="Melamud E."/>
            <person name="Zhang X."/>
            <person name="Moult J."/>
            <person name="Madupu R."/>
            <person name="Nelson W.C."/>
            <person name="Dodson R.J."/>
            <person name="Brinkac L.M."/>
            <person name="Daugherty S.C."/>
            <person name="Durkin A.S."/>
            <person name="DeBoy R.T."/>
            <person name="Kolonay J.F."/>
            <person name="Sullivan S.A."/>
            <person name="Zhou L."/>
            <person name="Davidsen T.M."/>
            <person name="Wu M."/>
            <person name="Huston A.L."/>
            <person name="Lewis M."/>
            <person name="Weaver B."/>
            <person name="Weidman J.F."/>
            <person name="Khouri H."/>
            <person name="Utterback T.R."/>
            <person name="Feldblyum T.V."/>
            <person name="Fraser C.M."/>
        </authorList>
    </citation>
    <scope>NUCLEOTIDE SEQUENCE [LARGE SCALE GENOMIC DNA]</scope>
    <source>
        <strain evidence="1">34H</strain>
    </source>
</reference>
<dbReference type="KEGG" id="cps:CPS_0898"/>
<dbReference type="EMBL" id="CP000083">
    <property type="protein sequence ID" value="AAZ26908.1"/>
    <property type="molecule type" value="Genomic_DNA"/>
</dbReference>
<name>Q487W8_COLP3</name>
<dbReference type="Proteomes" id="UP000000547">
    <property type="component" value="Chromosome"/>
</dbReference>
<protein>
    <submittedName>
        <fullName evidence="1">Uncharacterized protein</fullName>
    </submittedName>
</protein>
<dbReference type="STRING" id="167879.CPS_0898"/>